<comment type="caution">
    <text evidence="2">The sequence shown here is derived from an EMBL/GenBank/DDBJ whole genome shotgun (WGS) entry which is preliminary data.</text>
</comment>
<organism evidence="2 3">
    <name type="scientific">Botrytis tulipae</name>
    <dbReference type="NCBI Taxonomy" id="87230"/>
    <lineage>
        <taxon>Eukaryota</taxon>
        <taxon>Fungi</taxon>
        <taxon>Dikarya</taxon>
        <taxon>Ascomycota</taxon>
        <taxon>Pezizomycotina</taxon>
        <taxon>Leotiomycetes</taxon>
        <taxon>Helotiales</taxon>
        <taxon>Sclerotiniaceae</taxon>
        <taxon>Botrytis</taxon>
    </lineage>
</organism>
<reference evidence="2 3" key="1">
    <citation type="submission" date="2017-12" db="EMBL/GenBank/DDBJ databases">
        <title>Comparative genomics of Botrytis spp.</title>
        <authorList>
            <person name="Valero-Jimenez C.A."/>
            <person name="Tapia P."/>
            <person name="Veloso J."/>
            <person name="Silva-Moreno E."/>
            <person name="Staats M."/>
            <person name="Valdes J.H."/>
            <person name="Van Kan J.A.L."/>
        </authorList>
    </citation>
    <scope>NUCLEOTIDE SEQUENCE [LARGE SCALE GENOMIC DNA]</scope>
    <source>
        <strain evidence="2 3">Bt9001</strain>
    </source>
</reference>
<dbReference type="OrthoDB" id="3552691at2759"/>
<dbReference type="AlphaFoldDB" id="A0A4Z1ET22"/>
<sequence>MAWKVMWIVWGLKAETQDLIFFFLKGYNRNASPKTIAATIIYRTDNEIQSLFLMAYTFVSPCRSVSRGLTDLYSDDEQANIMGQESEYDADVEYTDVEEEVPQYEVNKPITATTQAANPLIIAWKPLDTTQSSISGVEIAQVDILAQASILQDGKWHAVHNSQIEPVQTDLPRFGGWTPVNNPPTRSLLISLKQMATSETEYTRSSAVHPSDWSVTSGSKTDTSQATSVEPEKPSSYPQIWNLSHLRSSNTTITAMTNTVNMPQLKLQFRRYKKEYTSTTTQEQIKWLRYRIACLNMDKKSDFDTEMADIKLQWGRLWERRRWLKQEMMKIKNVHTMARRRRQECLMYDLRASYDIGFIKSLKES</sequence>
<feature type="compositionally biased region" description="Polar residues" evidence="1">
    <location>
        <begin position="201"/>
        <end position="228"/>
    </location>
</feature>
<proteinExistence type="predicted"/>
<evidence type="ECO:0000313" key="3">
    <source>
        <dbReference type="Proteomes" id="UP000297777"/>
    </source>
</evidence>
<evidence type="ECO:0000313" key="2">
    <source>
        <dbReference type="EMBL" id="TGO15534.1"/>
    </source>
</evidence>
<gene>
    <name evidence="2" type="ORF">BTUL_0039g00510</name>
</gene>
<feature type="region of interest" description="Disordered" evidence="1">
    <location>
        <begin position="201"/>
        <end position="236"/>
    </location>
</feature>
<dbReference type="EMBL" id="PQXH01000039">
    <property type="protein sequence ID" value="TGO15534.1"/>
    <property type="molecule type" value="Genomic_DNA"/>
</dbReference>
<protein>
    <submittedName>
        <fullName evidence="2">Uncharacterized protein</fullName>
    </submittedName>
</protein>
<keyword evidence="3" id="KW-1185">Reference proteome</keyword>
<dbReference type="Proteomes" id="UP000297777">
    <property type="component" value="Unassembled WGS sequence"/>
</dbReference>
<accession>A0A4Z1ET22</accession>
<evidence type="ECO:0000256" key="1">
    <source>
        <dbReference type="SAM" id="MobiDB-lite"/>
    </source>
</evidence>
<name>A0A4Z1ET22_9HELO</name>